<evidence type="ECO:0000259" key="1">
    <source>
        <dbReference type="PROSITE" id="PS50995"/>
    </source>
</evidence>
<dbReference type="OrthoDB" id="7774677at2"/>
<dbReference type="PRINTS" id="PR00598">
    <property type="entry name" value="HTHMARR"/>
</dbReference>
<protein>
    <submittedName>
        <fullName evidence="2">MarR family transcriptional regulator</fullName>
    </submittedName>
</protein>
<reference evidence="2 3" key="1">
    <citation type="submission" date="2018-03" db="EMBL/GenBank/DDBJ databases">
        <title>Genomic Encyclopedia of Archaeal and Bacterial Type Strains, Phase II (KMG-II): from individual species to whole genera.</title>
        <authorList>
            <person name="Goeker M."/>
        </authorList>
    </citation>
    <scope>NUCLEOTIDE SEQUENCE [LARGE SCALE GENOMIC DNA]</scope>
    <source>
        <strain evidence="2 3">DSM 45601</strain>
    </source>
</reference>
<dbReference type="AlphaFoldDB" id="A0A2T0Q3P8"/>
<dbReference type="InterPro" id="IPR036390">
    <property type="entry name" value="WH_DNA-bd_sf"/>
</dbReference>
<accession>A0A2T0Q3P8</accession>
<dbReference type="Gene3D" id="1.10.10.10">
    <property type="entry name" value="Winged helix-like DNA-binding domain superfamily/Winged helix DNA-binding domain"/>
    <property type="match status" value="1"/>
</dbReference>
<dbReference type="Pfam" id="PF12802">
    <property type="entry name" value="MarR_2"/>
    <property type="match status" value="1"/>
</dbReference>
<dbReference type="GO" id="GO:0003700">
    <property type="term" value="F:DNA-binding transcription factor activity"/>
    <property type="evidence" value="ECO:0007669"/>
    <property type="project" value="InterPro"/>
</dbReference>
<dbReference type="PROSITE" id="PS50995">
    <property type="entry name" value="HTH_MARR_2"/>
    <property type="match status" value="1"/>
</dbReference>
<dbReference type="SUPFAM" id="SSF46785">
    <property type="entry name" value="Winged helix' DNA-binding domain"/>
    <property type="match status" value="1"/>
</dbReference>
<feature type="domain" description="HTH marR-type" evidence="1">
    <location>
        <begin position="1"/>
        <end position="138"/>
    </location>
</feature>
<gene>
    <name evidence="2" type="ORF">CLV72_1045</name>
</gene>
<dbReference type="InterPro" id="IPR039422">
    <property type="entry name" value="MarR/SlyA-like"/>
</dbReference>
<organism evidence="2 3">
    <name type="scientific">Allonocardiopsis opalescens</name>
    <dbReference type="NCBI Taxonomy" id="1144618"/>
    <lineage>
        <taxon>Bacteria</taxon>
        <taxon>Bacillati</taxon>
        <taxon>Actinomycetota</taxon>
        <taxon>Actinomycetes</taxon>
        <taxon>Streptosporangiales</taxon>
        <taxon>Allonocardiopsis</taxon>
    </lineage>
</organism>
<dbReference type="Proteomes" id="UP000237846">
    <property type="component" value="Unassembled WGS sequence"/>
</dbReference>
<sequence length="151" mass="16491">MDGGEGPGQTLFHVVRYWARRWNAFDGSTDTGRDVQVTEAVAACRHSGGATVNEVADELGIDQSGASRLIARAVDRGYLRKAVSADDARRRAVLVTDKGTELLRDAHTWQEAVFTDLTAGWPPEDVRTLHRMLARLLARRHGGGAESEPPD</sequence>
<evidence type="ECO:0000313" key="2">
    <source>
        <dbReference type="EMBL" id="PRX98429.1"/>
    </source>
</evidence>
<dbReference type="PANTHER" id="PTHR33164">
    <property type="entry name" value="TRANSCRIPTIONAL REGULATOR, MARR FAMILY"/>
    <property type="match status" value="1"/>
</dbReference>
<dbReference type="GO" id="GO:0006950">
    <property type="term" value="P:response to stress"/>
    <property type="evidence" value="ECO:0007669"/>
    <property type="project" value="TreeGrafter"/>
</dbReference>
<dbReference type="InterPro" id="IPR000835">
    <property type="entry name" value="HTH_MarR-typ"/>
</dbReference>
<proteinExistence type="predicted"/>
<dbReference type="PANTHER" id="PTHR33164:SF57">
    <property type="entry name" value="MARR-FAMILY TRANSCRIPTIONAL REGULATOR"/>
    <property type="match status" value="1"/>
</dbReference>
<dbReference type="InterPro" id="IPR036388">
    <property type="entry name" value="WH-like_DNA-bd_sf"/>
</dbReference>
<dbReference type="RefSeq" id="WP_106245534.1">
    <property type="nucleotide sequence ID" value="NZ_PVZC01000004.1"/>
</dbReference>
<name>A0A2T0Q3P8_9ACTN</name>
<comment type="caution">
    <text evidence="2">The sequence shown here is derived from an EMBL/GenBank/DDBJ whole genome shotgun (WGS) entry which is preliminary data.</text>
</comment>
<keyword evidence="3" id="KW-1185">Reference proteome</keyword>
<evidence type="ECO:0000313" key="3">
    <source>
        <dbReference type="Proteomes" id="UP000237846"/>
    </source>
</evidence>
<dbReference type="EMBL" id="PVZC01000004">
    <property type="protein sequence ID" value="PRX98429.1"/>
    <property type="molecule type" value="Genomic_DNA"/>
</dbReference>